<evidence type="ECO:0000313" key="16">
    <source>
        <dbReference type="Proteomes" id="UP000002358"/>
    </source>
</evidence>
<feature type="signal peptide" evidence="11">
    <location>
        <begin position="1"/>
        <end position="33"/>
    </location>
</feature>
<dbReference type="GO" id="GO:0030246">
    <property type="term" value="F:carbohydrate binding"/>
    <property type="evidence" value="ECO:0007669"/>
    <property type="project" value="InterPro"/>
</dbReference>
<evidence type="ECO:0000256" key="5">
    <source>
        <dbReference type="ARBA" id="ARBA00022801"/>
    </source>
</evidence>
<dbReference type="GO" id="GO:0090599">
    <property type="term" value="F:alpha-glucosidase activity"/>
    <property type="evidence" value="ECO:0007669"/>
    <property type="project" value="TreeGrafter"/>
</dbReference>
<dbReference type="RefSeq" id="XP_008202758.1">
    <property type="nucleotide sequence ID" value="XM_008204536.3"/>
</dbReference>
<dbReference type="AlphaFoldDB" id="A0A7M7H125"/>
<dbReference type="Gene3D" id="2.60.40.1760">
    <property type="entry name" value="glycosyl hydrolase (family 31)"/>
    <property type="match status" value="1"/>
</dbReference>
<dbReference type="GeneID" id="100678569"/>
<evidence type="ECO:0000259" key="12">
    <source>
        <dbReference type="Pfam" id="PF01055"/>
    </source>
</evidence>
<dbReference type="FunCoup" id="A0A7M7H125">
    <property type="interactions" value="1731"/>
</dbReference>
<keyword evidence="6" id="KW-0256">Endoplasmic reticulum</keyword>
<feature type="domain" description="Glycosyl hydrolase family 31 C-terminal" evidence="14">
    <location>
        <begin position="689"/>
        <end position="777"/>
    </location>
</feature>
<keyword evidence="5 10" id="KW-0378">Hydrolase</keyword>
<dbReference type="GO" id="GO:0005783">
    <property type="term" value="C:endoplasmic reticulum"/>
    <property type="evidence" value="ECO:0007669"/>
    <property type="project" value="UniProtKB-SubCell"/>
</dbReference>
<dbReference type="Pfam" id="PF21365">
    <property type="entry name" value="Glyco_hydro_31_3rd"/>
    <property type="match status" value="1"/>
</dbReference>
<dbReference type="GO" id="GO:0005975">
    <property type="term" value="P:carbohydrate metabolic process"/>
    <property type="evidence" value="ECO:0007669"/>
    <property type="project" value="InterPro"/>
</dbReference>
<dbReference type="FunFam" id="3.20.20.80:FF:000039">
    <property type="entry name" value="Glucosidase, alpha neutral C"/>
    <property type="match status" value="1"/>
</dbReference>
<dbReference type="PANTHER" id="PTHR22762">
    <property type="entry name" value="ALPHA-GLUCOSIDASE"/>
    <property type="match status" value="1"/>
</dbReference>
<keyword evidence="8 10" id="KW-0326">Glycosidase</keyword>
<dbReference type="InterPro" id="IPR025887">
    <property type="entry name" value="Glyco_hydro_31_N_dom"/>
</dbReference>
<evidence type="ECO:0000256" key="9">
    <source>
        <dbReference type="ARBA" id="ARBA00042895"/>
    </source>
</evidence>
<evidence type="ECO:0000313" key="15">
    <source>
        <dbReference type="EnsemblMetazoa" id="XP_008202758"/>
    </source>
</evidence>
<dbReference type="Pfam" id="PF13802">
    <property type="entry name" value="Gal_mutarotas_2"/>
    <property type="match status" value="1"/>
</dbReference>
<feature type="domain" description="Glycoside hydrolase family 31 TIM barrel" evidence="12">
    <location>
        <begin position="355"/>
        <end position="681"/>
    </location>
</feature>
<dbReference type="InterPro" id="IPR017853">
    <property type="entry name" value="GH"/>
</dbReference>
<evidence type="ECO:0000256" key="4">
    <source>
        <dbReference type="ARBA" id="ARBA00022729"/>
    </source>
</evidence>
<dbReference type="InterPro" id="IPR000322">
    <property type="entry name" value="Glyco_hydro_31_TIM"/>
</dbReference>
<comment type="pathway">
    <text evidence="2">Glycan metabolism; N-glycan metabolism.</text>
</comment>
<evidence type="ECO:0000259" key="13">
    <source>
        <dbReference type="Pfam" id="PF13802"/>
    </source>
</evidence>
<dbReference type="SUPFAM" id="SSF74650">
    <property type="entry name" value="Galactose mutarotase-like"/>
    <property type="match status" value="1"/>
</dbReference>
<keyword evidence="4 11" id="KW-0732">Signal</keyword>
<dbReference type="InterPro" id="IPR011013">
    <property type="entry name" value="Gal_mutarotase_sf_dom"/>
</dbReference>
<dbReference type="CDD" id="cd14752">
    <property type="entry name" value="GH31_N"/>
    <property type="match status" value="1"/>
</dbReference>
<feature type="chain" id="PRO_5029701639" description="Glucosidase II subunit alpha" evidence="11">
    <location>
        <begin position="34"/>
        <end position="911"/>
    </location>
</feature>
<keyword evidence="7" id="KW-0325">Glycoprotein</keyword>
<evidence type="ECO:0000256" key="8">
    <source>
        <dbReference type="ARBA" id="ARBA00023295"/>
    </source>
</evidence>
<proteinExistence type="inferred from homology"/>
<dbReference type="Pfam" id="PF01055">
    <property type="entry name" value="Glyco_hydro_31_2nd"/>
    <property type="match status" value="1"/>
</dbReference>
<evidence type="ECO:0000256" key="10">
    <source>
        <dbReference type="RuleBase" id="RU361185"/>
    </source>
</evidence>
<dbReference type="FunFam" id="2.60.40.1180:FF:000023">
    <property type="entry name" value="neutral alpha-glucosidase AB isoform X2"/>
    <property type="match status" value="1"/>
</dbReference>
<dbReference type="Gene3D" id="2.60.40.1180">
    <property type="entry name" value="Golgi alpha-mannosidase II"/>
    <property type="match status" value="2"/>
</dbReference>
<accession>A0A7M7H125</accession>
<comment type="similarity">
    <text evidence="3 10">Belongs to the glycosyl hydrolase 31 family.</text>
</comment>
<evidence type="ECO:0000256" key="7">
    <source>
        <dbReference type="ARBA" id="ARBA00023180"/>
    </source>
</evidence>
<evidence type="ECO:0000259" key="14">
    <source>
        <dbReference type="Pfam" id="PF21365"/>
    </source>
</evidence>
<dbReference type="KEGG" id="nvi:100678569"/>
<dbReference type="Gene3D" id="3.20.20.80">
    <property type="entry name" value="Glycosidases"/>
    <property type="match status" value="2"/>
</dbReference>
<evidence type="ECO:0000256" key="6">
    <source>
        <dbReference type="ARBA" id="ARBA00022824"/>
    </source>
</evidence>
<dbReference type="GO" id="GO:0006491">
    <property type="term" value="P:N-glycan processing"/>
    <property type="evidence" value="ECO:0007669"/>
    <property type="project" value="TreeGrafter"/>
</dbReference>
<dbReference type="SMR" id="A0A7M7H125"/>
<dbReference type="OrthoDB" id="3237269at2759"/>
<feature type="domain" description="Glycoside hydrolase family 31 N-terminal" evidence="13">
    <location>
        <begin position="90"/>
        <end position="300"/>
    </location>
</feature>
<reference evidence="15" key="1">
    <citation type="submission" date="2021-01" db="UniProtKB">
        <authorList>
            <consortium name="EnsemblMetazoa"/>
        </authorList>
    </citation>
    <scope>IDENTIFICATION</scope>
</reference>
<dbReference type="InterPro" id="IPR013780">
    <property type="entry name" value="Glyco_hydro_b"/>
</dbReference>
<evidence type="ECO:0000256" key="3">
    <source>
        <dbReference type="ARBA" id="ARBA00007806"/>
    </source>
</evidence>
<dbReference type="Proteomes" id="UP000002358">
    <property type="component" value="Chromosome 1"/>
</dbReference>
<dbReference type="InterPro" id="IPR048395">
    <property type="entry name" value="Glyco_hydro_31_C"/>
</dbReference>
<dbReference type="SUPFAM" id="SSF51445">
    <property type="entry name" value="(Trans)glycosidases"/>
    <property type="match status" value="1"/>
</dbReference>
<dbReference type="InParanoid" id="A0A7M7H125"/>
<organism evidence="15 16">
    <name type="scientific">Nasonia vitripennis</name>
    <name type="common">Parasitic wasp</name>
    <dbReference type="NCBI Taxonomy" id="7425"/>
    <lineage>
        <taxon>Eukaryota</taxon>
        <taxon>Metazoa</taxon>
        <taxon>Ecdysozoa</taxon>
        <taxon>Arthropoda</taxon>
        <taxon>Hexapoda</taxon>
        <taxon>Insecta</taxon>
        <taxon>Pterygota</taxon>
        <taxon>Neoptera</taxon>
        <taxon>Endopterygota</taxon>
        <taxon>Hymenoptera</taxon>
        <taxon>Apocrita</taxon>
        <taxon>Proctotrupomorpha</taxon>
        <taxon>Chalcidoidea</taxon>
        <taxon>Pteromalidae</taxon>
        <taxon>Pteromalinae</taxon>
        <taxon>Nasonia</taxon>
    </lineage>
</organism>
<dbReference type="SUPFAM" id="SSF51011">
    <property type="entry name" value="Glycosyl hydrolase domain"/>
    <property type="match status" value="1"/>
</dbReference>
<evidence type="ECO:0000256" key="11">
    <source>
        <dbReference type="SAM" id="SignalP"/>
    </source>
</evidence>
<dbReference type="CDD" id="cd06603">
    <property type="entry name" value="GH31_GANC_GANAB_alpha"/>
    <property type="match status" value="1"/>
</dbReference>
<evidence type="ECO:0000256" key="1">
    <source>
        <dbReference type="ARBA" id="ARBA00004240"/>
    </source>
</evidence>
<dbReference type="PANTHER" id="PTHR22762:SF54">
    <property type="entry name" value="BCDNA.GH04962"/>
    <property type="match status" value="1"/>
</dbReference>
<comment type="subcellular location">
    <subcellularLocation>
        <location evidence="1">Endoplasmic reticulum</location>
    </subcellularLocation>
</comment>
<protein>
    <recommendedName>
        <fullName evidence="9">Glucosidase II subunit alpha</fullName>
    </recommendedName>
</protein>
<evidence type="ECO:0000256" key="2">
    <source>
        <dbReference type="ARBA" id="ARBA00004833"/>
    </source>
</evidence>
<sequence>MTAGTRRPKKKEKMTLLWKLLILFAFATLATDAVDRNIFKTCQQSSFCRRCRQATNAAPPFAVRPWNITLGHSYVRAQLYHKKTNVNFTIELSATPDHSFRLRINERNPLKPRHQVRGVLKDEDRLALGQLKLVKHTDINFVVSSGPNRAYLQASPFKIDFYASNRHVLTVNAKGLMRFEHLRTKNSTNSGDGAELEPGAWEEEFRGHKDSKPLGPEAVALDFGFPEARYAYGLPEHADSLALKQTQAPAEPYRLYNLDVFRHEAYERMSLYGSIPLLYAHGEKSTAGVFWLNAAETWIDISALNNNNSSGDNSPPGVHAHLMSESGIIDVFCLLGPTPMDAFRQYTTLTGTGNLPPIFALGYHQSRWNYDNQSDVLQVSRGFDTHDMPLDVMWLDIEYTNGKRYFTWDPKNFSDPQTMVANLTAQGRKLVVIIDPHIKRDDQYFLHSDATKLGYYVKKRDGKDYEGESWPGSSSYLDLFNPKAREYYLSLYDFSKFKGTTKDVHIWNDMNEPSCQSGPEVTLPKDLVHYGGWEHRDVHNLYGLAQHSATYEGMLRRTKGKLRPFILTRSFFAGSQRFAAVWTGDNMAEWSHLKISYAECLSLAISGISFCGSDVTGFATEPSTELYVRWYQAGVWLPFFRQHSELTTKRREPWLLGEEVTTRVRDSLRLRYSYLPLWYTLFREHEIDGTPVIRPLWAHYPTEIETFAIDDHLLLGDSILVRPVVEPNVSTVSVYFPGEAIVTWYDIHTQKAYSNGRVDIPVTLDRIPVYQRSGSVIPRKMKQRPSTVGMKDDPYTLDIVLDANKRARGSLYIDDQESFDYREGKFKHVALDFKGGSLSSKLLYEGDFLTKSALEKIVIVNPPKDVSSAILFSEPNTLMNLRTEYSSDKDVLTLEGLNININKEWSIALLD</sequence>
<keyword evidence="16" id="KW-1185">Reference proteome</keyword>
<dbReference type="EnsemblMetazoa" id="XM_008204536">
    <property type="protein sequence ID" value="XP_008202758"/>
    <property type="gene ID" value="LOC100678569"/>
</dbReference>
<name>A0A7M7H125_NASVI</name>